<feature type="compositionally biased region" description="Acidic residues" evidence="6">
    <location>
        <begin position="16"/>
        <end position="43"/>
    </location>
</feature>
<comment type="subcellular location">
    <subcellularLocation>
        <location evidence="1">Nucleus</location>
    </subcellularLocation>
</comment>
<dbReference type="PANTHER" id="PTHR21964">
    <property type="entry name" value="BREAST CANCER METASTASIS-SUPPRESSOR 1"/>
    <property type="match status" value="1"/>
</dbReference>
<dbReference type="Pfam" id="PF08598">
    <property type="entry name" value="Sds3"/>
    <property type="match status" value="1"/>
</dbReference>
<dbReference type="Proteomes" id="UP001233172">
    <property type="component" value="Unassembled WGS sequence"/>
</dbReference>
<keyword evidence="5" id="KW-0539">Nucleus</keyword>
<evidence type="ECO:0000256" key="5">
    <source>
        <dbReference type="ARBA" id="ARBA00023242"/>
    </source>
</evidence>
<reference evidence="7" key="1">
    <citation type="journal article" date="2023" name="PLoS Negl. Trop. Dis.">
        <title>A genome sequence for Biomphalaria pfeifferi, the major vector snail for the human-infecting parasite Schistosoma mansoni.</title>
        <authorList>
            <person name="Bu L."/>
            <person name="Lu L."/>
            <person name="Laidemitt M.R."/>
            <person name="Zhang S.M."/>
            <person name="Mutuku M."/>
            <person name="Mkoji G."/>
            <person name="Steinauer M."/>
            <person name="Loker E.S."/>
        </authorList>
    </citation>
    <scope>NUCLEOTIDE SEQUENCE</scope>
    <source>
        <strain evidence="7">KasaAsao</strain>
    </source>
</reference>
<evidence type="ECO:0000256" key="4">
    <source>
        <dbReference type="ARBA" id="ARBA00023163"/>
    </source>
</evidence>
<reference evidence="7" key="2">
    <citation type="submission" date="2023-04" db="EMBL/GenBank/DDBJ databases">
        <authorList>
            <person name="Bu L."/>
            <person name="Lu L."/>
            <person name="Laidemitt M.R."/>
            <person name="Zhang S.M."/>
            <person name="Mutuku M."/>
            <person name="Mkoji G."/>
            <person name="Steinauer M."/>
            <person name="Loker E.S."/>
        </authorList>
    </citation>
    <scope>NUCLEOTIDE SEQUENCE</scope>
    <source>
        <strain evidence="7">KasaAsao</strain>
        <tissue evidence="7">Whole Snail</tissue>
    </source>
</reference>
<feature type="region of interest" description="Disordered" evidence="6">
    <location>
        <begin position="1"/>
        <end position="63"/>
    </location>
</feature>
<dbReference type="GO" id="GO:0010468">
    <property type="term" value="P:regulation of gene expression"/>
    <property type="evidence" value="ECO:0007669"/>
    <property type="project" value="UniProtKB-ARBA"/>
</dbReference>
<accession>A0AAD8BTW8</accession>
<evidence type="ECO:0000256" key="3">
    <source>
        <dbReference type="ARBA" id="ARBA00023015"/>
    </source>
</evidence>
<evidence type="ECO:0000256" key="6">
    <source>
        <dbReference type="SAM" id="MobiDB-lite"/>
    </source>
</evidence>
<comment type="caution">
    <text evidence="7">The sequence shown here is derived from an EMBL/GenBank/DDBJ whole genome shotgun (WGS) entry which is preliminary data.</text>
</comment>
<keyword evidence="3" id="KW-0805">Transcription regulation</keyword>
<protein>
    <submittedName>
        <fullName evidence="7">Sin3 histone deacetylase corepressor complex component SDS3-like isoform X1</fullName>
    </submittedName>
</protein>
<proteinExistence type="predicted"/>
<name>A0AAD8BTW8_BIOPF</name>
<sequence length="357" mass="41274">MSIVTNSPRNGTNDCVDADSSEMDDDKEGDENASDEDTADASETEDKPKAPNQNAPPSTVQRTEIKEQMYQDKLAQIKKHIGMLQEGSLPEFLKRTKKIELHYRERLRQNEISKSVEIERADKNYQTDCNNAQKEFEKEREALKERLLEQYKEKKIDMKESLISDLKEKRGLIELERQTVDLNGADFMEVKPTMTRKLRRRPNDPNHHQLLDLVHLLAGWCSRKQSFQCLVIVLNKCLPQVSLLLDDEQISADLRVLLKVSGKPVAKKQVLTTPGPVTENTSDVRIEDGRLWYDKKWFQRNTMVQIDSKEGGPRIYGTITNIGNQEIWIKRSGDNSKLRIYISQFHKGKFVMKKRTT</sequence>
<feature type="compositionally biased region" description="Polar residues" evidence="6">
    <location>
        <begin position="1"/>
        <end position="13"/>
    </location>
</feature>
<dbReference type="EMBL" id="JASAOG010000035">
    <property type="protein sequence ID" value="KAK0060556.1"/>
    <property type="molecule type" value="Genomic_DNA"/>
</dbReference>
<feature type="compositionally biased region" description="Polar residues" evidence="6">
    <location>
        <begin position="51"/>
        <end position="62"/>
    </location>
</feature>
<keyword evidence="2" id="KW-0678">Repressor</keyword>
<evidence type="ECO:0000256" key="2">
    <source>
        <dbReference type="ARBA" id="ARBA00022491"/>
    </source>
</evidence>
<organism evidence="7 8">
    <name type="scientific">Biomphalaria pfeifferi</name>
    <name type="common">Bloodfluke planorb</name>
    <name type="synonym">Freshwater snail</name>
    <dbReference type="NCBI Taxonomy" id="112525"/>
    <lineage>
        <taxon>Eukaryota</taxon>
        <taxon>Metazoa</taxon>
        <taxon>Spiralia</taxon>
        <taxon>Lophotrochozoa</taxon>
        <taxon>Mollusca</taxon>
        <taxon>Gastropoda</taxon>
        <taxon>Heterobranchia</taxon>
        <taxon>Euthyneura</taxon>
        <taxon>Panpulmonata</taxon>
        <taxon>Hygrophila</taxon>
        <taxon>Lymnaeoidea</taxon>
        <taxon>Planorbidae</taxon>
        <taxon>Biomphalaria</taxon>
    </lineage>
</organism>
<dbReference type="InterPro" id="IPR013907">
    <property type="entry name" value="Sds3"/>
</dbReference>
<dbReference type="GO" id="GO:0005654">
    <property type="term" value="C:nucleoplasm"/>
    <property type="evidence" value="ECO:0007669"/>
    <property type="project" value="UniProtKB-ARBA"/>
</dbReference>
<dbReference type="AlphaFoldDB" id="A0AAD8BTW8"/>
<keyword evidence="8" id="KW-1185">Reference proteome</keyword>
<gene>
    <name evidence="7" type="ORF">Bpfe_010069</name>
</gene>
<evidence type="ECO:0000313" key="7">
    <source>
        <dbReference type="EMBL" id="KAK0060556.1"/>
    </source>
</evidence>
<evidence type="ECO:0000313" key="8">
    <source>
        <dbReference type="Proteomes" id="UP001233172"/>
    </source>
</evidence>
<keyword evidence="4" id="KW-0804">Transcription</keyword>
<evidence type="ECO:0000256" key="1">
    <source>
        <dbReference type="ARBA" id="ARBA00004123"/>
    </source>
</evidence>
<dbReference type="SMART" id="SM01401">
    <property type="entry name" value="Sds3"/>
    <property type="match status" value="1"/>
</dbReference>